<dbReference type="NCBIfam" id="NF004805">
    <property type="entry name" value="PRK06153.1-4"/>
    <property type="match status" value="1"/>
</dbReference>
<protein>
    <submittedName>
        <fullName evidence="3">UBA/THIF-type NAD/FAD binding fold protein</fullName>
    </submittedName>
</protein>
<feature type="domain" description="DUF6791" evidence="2">
    <location>
        <begin position="1"/>
        <end position="139"/>
    </location>
</feature>
<proteinExistence type="predicted"/>
<comment type="caution">
    <text evidence="3">The sequence shown here is derived from an EMBL/GenBank/DDBJ whole genome shotgun (WGS) entry which is preliminary data.</text>
</comment>
<evidence type="ECO:0000313" key="3">
    <source>
        <dbReference type="EMBL" id="EQD77660.1"/>
    </source>
</evidence>
<dbReference type="AlphaFoldDB" id="T1D5V9"/>
<evidence type="ECO:0000259" key="1">
    <source>
        <dbReference type="Pfam" id="PF00899"/>
    </source>
</evidence>
<reference evidence="3" key="1">
    <citation type="submission" date="2013-08" db="EMBL/GenBank/DDBJ databases">
        <authorList>
            <person name="Mendez C."/>
            <person name="Richter M."/>
            <person name="Ferrer M."/>
            <person name="Sanchez J."/>
        </authorList>
    </citation>
    <scope>NUCLEOTIDE SEQUENCE</scope>
</reference>
<dbReference type="SUPFAM" id="SSF69572">
    <property type="entry name" value="Activating enzymes of the ubiquitin-like proteins"/>
    <property type="match status" value="1"/>
</dbReference>
<accession>T1D5V9</accession>
<sequence length="378" mass="41128">EIRAGHLLVKDVPYVRSDQSIGRGILVTTVNSAADTAVAPDTHVAYWVGDFPCDAAGVRMEVMGSPNASYKIDDELTAGHTFSRKPKPSDAYADYYQKVTTYVAMIEGQAQVIDTQAKARTFKPAKASQEDSVFNYTETASGRAGISPMTQRLEGGRVAIVGLGGTGSYVLDLLAKTPVGEIHLFDGDPFLTHNAFRSPGAPSIEDLERQPKKVAWFAETYSRMRRGIVPHDAHVDATNVVELKPMDCVFLCLDGGSPKRVIVEYLRASSIPFIDVGMGLYKAGDSLGGIARVTRCSATMYDHIARRITLDDGAPNEYEQNIQIADMNALNAALAVIRWKKDRGFFVDLGSEYSMTYAISTNTVSNDEVPSEAPNDKT</sequence>
<dbReference type="Gene3D" id="3.40.50.720">
    <property type="entry name" value="NAD(P)-binding Rossmann-like Domain"/>
    <property type="match status" value="1"/>
</dbReference>
<dbReference type="NCBIfam" id="NF004804">
    <property type="entry name" value="PRK06153.1-3"/>
    <property type="match status" value="1"/>
</dbReference>
<dbReference type="InterPro" id="IPR000594">
    <property type="entry name" value="ThiF_NAD_FAD-bd"/>
</dbReference>
<name>T1D5V9_9ZZZZ</name>
<dbReference type="GO" id="GO:0008641">
    <property type="term" value="F:ubiquitin-like modifier activating enzyme activity"/>
    <property type="evidence" value="ECO:0007669"/>
    <property type="project" value="InterPro"/>
</dbReference>
<gene>
    <name evidence="3" type="ORF">B1B_00947</name>
</gene>
<dbReference type="Pfam" id="PF00899">
    <property type="entry name" value="ThiF"/>
    <property type="match status" value="1"/>
</dbReference>
<dbReference type="EMBL" id="AUZY01000694">
    <property type="protein sequence ID" value="EQD77660.1"/>
    <property type="molecule type" value="Genomic_DNA"/>
</dbReference>
<feature type="non-terminal residue" evidence="3">
    <location>
        <position position="1"/>
    </location>
</feature>
<feature type="domain" description="THIF-type NAD/FAD binding fold" evidence="1">
    <location>
        <begin position="150"/>
        <end position="279"/>
    </location>
</feature>
<dbReference type="Pfam" id="PF20590">
    <property type="entry name" value="DUF6791"/>
    <property type="match status" value="1"/>
</dbReference>
<evidence type="ECO:0000259" key="2">
    <source>
        <dbReference type="Pfam" id="PF20590"/>
    </source>
</evidence>
<dbReference type="CDD" id="cd01483">
    <property type="entry name" value="E1_enzyme_family"/>
    <property type="match status" value="1"/>
</dbReference>
<organism evidence="3">
    <name type="scientific">mine drainage metagenome</name>
    <dbReference type="NCBI Taxonomy" id="410659"/>
    <lineage>
        <taxon>unclassified sequences</taxon>
        <taxon>metagenomes</taxon>
        <taxon>ecological metagenomes</taxon>
    </lineage>
</organism>
<dbReference type="InterPro" id="IPR035985">
    <property type="entry name" value="Ubiquitin-activating_enz"/>
</dbReference>
<reference evidence="3" key="2">
    <citation type="journal article" date="2014" name="ISME J.">
        <title>Microbial stratification in low pH oxic and suboxic macroscopic growths along an acid mine drainage.</title>
        <authorList>
            <person name="Mendez-Garcia C."/>
            <person name="Mesa V."/>
            <person name="Sprenger R.R."/>
            <person name="Richter M."/>
            <person name="Diez M.S."/>
            <person name="Solano J."/>
            <person name="Bargiela R."/>
            <person name="Golyshina O.V."/>
            <person name="Manteca A."/>
            <person name="Ramos J.L."/>
            <person name="Gallego J.R."/>
            <person name="Llorente I."/>
            <person name="Martins Dos Santos V.A."/>
            <person name="Jensen O.N."/>
            <person name="Pelaez A.I."/>
            <person name="Sanchez J."/>
            <person name="Ferrer M."/>
        </authorList>
    </citation>
    <scope>NUCLEOTIDE SEQUENCE</scope>
</reference>
<dbReference type="InterPro" id="IPR046741">
    <property type="entry name" value="DUF6791"/>
</dbReference>